<dbReference type="InterPro" id="IPR013785">
    <property type="entry name" value="Aldolase_TIM"/>
</dbReference>
<dbReference type="GO" id="GO:0009228">
    <property type="term" value="P:thiamine biosynthetic process"/>
    <property type="evidence" value="ECO:0007669"/>
    <property type="project" value="UniProtKB-KW"/>
</dbReference>
<keyword evidence="5" id="KW-1185">Reference proteome</keyword>
<organism evidence="4 5">
    <name type="scientific">Rhodothalassium salexigens DSM 2132</name>
    <dbReference type="NCBI Taxonomy" id="1188247"/>
    <lineage>
        <taxon>Bacteria</taxon>
        <taxon>Pseudomonadati</taxon>
        <taxon>Pseudomonadota</taxon>
        <taxon>Alphaproteobacteria</taxon>
        <taxon>Rhodothalassiales</taxon>
        <taxon>Rhodothalassiaceae</taxon>
        <taxon>Rhodothalassium</taxon>
    </lineage>
</organism>
<protein>
    <submittedName>
        <fullName evidence="4">Thiamine-phosphate pyrophosphorylase</fullName>
    </submittedName>
</protein>
<dbReference type="InParanoid" id="A0A4R2PKP5"/>
<feature type="domain" description="Thiamine phosphate synthase/TenI" evidence="3">
    <location>
        <begin position="21"/>
        <end position="174"/>
    </location>
</feature>
<dbReference type="EMBL" id="SLXO01000003">
    <property type="protein sequence ID" value="TCP36149.1"/>
    <property type="molecule type" value="Genomic_DNA"/>
</dbReference>
<dbReference type="CDD" id="cd00564">
    <property type="entry name" value="TMP_TenI"/>
    <property type="match status" value="1"/>
</dbReference>
<accession>A0A4R2PKP5</accession>
<name>A0A4R2PKP5_RHOSA</name>
<evidence type="ECO:0000313" key="4">
    <source>
        <dbReference type="EMBL" id="TCP36149.1"/>
    </source>
</evidence>
<dbReference type="Gene3D" id="3.20.20.70">
    <property type="entry name" value="Aldolase class I"/>
    <property type="match status" value="1"/>
</dbReference>
<dbReference type="PROSITE" id="PS00387">
    <property type="entry name" value="PPASE"/>
    <property type="match status" value="1"/>
</dbReference>
<dbReference type="AlphaFoldDB" id="A0A4R2PKP5"/>
<dbReference type="GO" id="GO:0005737">
    <property type="term" value="C:cytoplasm"/>
    <property type="evidence" value="ECO:0007669"/>
    <property type="project" value="TreeGrafter"/>
</dbReference>
<dbReference type="PANTHER" id="PTHR20857:SF23">
    <property type="entry name" value="THIAMINE BIOSYNTHETIC BIFUNCTIONAL ENZYME"/>
    <property type="match status" value="1"/>
</dbReference>
<gene>
    <name evidence="4" type="ORF">EV659_10336</name>
</gene>
<dbReference type="GO" id="GO:0004789">
    <property type="term" value="F:thiamine-phosphate diphosphorylase activity"/>
    <property type="evidence" value="ECO:0007669"/>
    <property type="project" value="TreeGrafter"/>
</dbReference>
<reference evidence="4 5" key="1">
    <citation type="submission" date="2019-03" db="EMBL/GenBank/DDBJ databases">
        <title>Genomic Encyclopedia of Type Strains, Phase IV (KMG-IV): sequencing the most valuable type-strain genomes for metagenomic binning, comparative biology and taxonomic classification.</title>
        <authorList>
            <person name="Goeker M."/>
        </authorList>
    </citation>
    <scope>NUCLEOTIDE SEQUENCE [LARGE SCALE GENOMIC DNA]</scope>
    <source>
        <strain evidence="4 5">DSM 2132</strain>
    </source>
</reference>
<evidence type="ECO:0000256" key="1">
    <source>
        <dbReference type="ARBA" id="ARBA00004948"/>
    </source>
</evidence>
<comment type="pathway">
    <text evidence="1">Cofactor biosynthesis; thiamine diphosphate biosynthesis.</text>
</comment>
<dbReference type="Proteomes" id="UP000295399">
    <property type="component" value="Unassembled WGS sequence"/>
</dbReference>
<evidence type="ECO:0000259" key="3">
    <source>
        <dbReference type="Pfam" id="PF02581"/>
    </source>
</evidence>
<keyword evidence="2" id="KW-0784">Thiamine biosynthesis</keyword>
<dbReference type="SUPFAM" id="SSF51391">
    <property type="entry name" value="Thiamin phosphate synthase"/>
    <property type="match status" value="1"/>
</dbReference>
<sequence length="178" mass="18735">MSIYVLDRGRDGDPLDVLDRLSPGTWVILRDYDRLDRAAWARTVAARCRRRRLVLLVAGDARLALRVGAAGVHLPQGLARLGGVARLPLLISAAAHDAAAIRRAMRIGADAVLVSPVFATRSHPGAPGLGPHRLARLLARHRGARGVALVALGGISAATVRRLPPGVDGIAAIDGWSA</sequence>
<comment type="caution">
    <text evidence="4">The sequence shown here is derived from an EMBL/GenBank/DDBJ whole genome shotgun (WGS) entry which is preliminary data.</text>
</comment>
<dbReference type="InterPro" id="IPR022998">
    <property type="entry name" value="ThiamineP_synth_TenI"/>
</dbReference>
<dbReference type="PANTHER" id="PTHR20857">
    <property type="entry name" value="THIAMINE-PHOSPHATE PYROPHOSPHORYLASE"/>
    <property type="match status" value="1"/>
</dbReference>
<dbReference type="Pfam" id="PF02581">
    <property type="entry name" value="TMP-TENI"/>
    <property type="match status" value="1"/>
</dbReference>
<evidence type="ECO:0000313" key="5">
    <source>
        <dbReference type="Proteomes" id="UP000295399"/>
    </source>
</evidence>
<dbReference type="InterPro" id="IPR036206">
    <property type="entry name" value="ThiamineP_synth_sf"/>
</dbReference>
<proteinExistence type="predicted"/>
<evidence type="ECO:0000256" key="2">
    <source>
        <dbReference type="ARBA" id="ARBA00022977"/>
    </source>
</evidence>